<name>A0A9X0W5X2_9GAMM</name>
<evidence type="ECO:0000256" key="1">
    <source>
        <dbReference type="ARBA" id="ARBA00023172"/>
    </source>
</evidence>
<evidence type="ECO:0000259" key="2">
    <source>
        <dbReference type="Pfam" id="PF00589"/>
    </source>
</evidence>
<dbReference type="EMBL" id="NRRY01000003">
    <property type="protein sequence ID" value="MBK1617573.1"/>
    <property type="molecule type" value="Genomic_DNA"/>
</dbReference>
<organism evidence="3 4">
    <name type="scientific">Lamprobacter modestohalophilus</name>
    <dbReference type="NCBI Taxonomy" id="1064514"/>
    <lineage>
        <taxon>Bacteria</taxon>
        <taxon>Pseudomonadati</taxon>
        <taxon>Pseudomonadota</taxon>
        <taxon>Gammaproteobacteria</taxon>
        <taxon>Chromatiales</taxon>
        <taxon>Chromatiaceae</taxon>
        <taxon>Lamprobacter</taxon>
    </lineage>
</organism>
<dbReference type="InterPro" id="IPR002104">
    <property type="entry name" value="Integrase_catalytic"/>
</dbReference>
<dbReference type="InterPro" id="IPR011010">
    <property type="entry name" value="DNA_brk_join_enz"/>
</dbReference>
<dbReference type="Gene3D" id="1.10.443.10">
    <property type="entry name" value="Intergrase catalytic core"/>
    <property type="match status" value="1"/>
</dbReference>
<dbReference type="AlphaFoldDB" id="A0A9X0W5X2"/>
<evidence type="ECO:0000313" key="4">
    <source>
        <dbReference type="Proteomes" id="UP001138768"/>
    </source>
</evidence>
<keyword evidence="1" id="KW-0233">DNA recombination</keyword>
<sequence length="149" mass="17112">MWIPPDAFKADSSLLIPLSDTAIKVLKRHEGQHDGRVFTRHGKPFDTIASKTMQDACARAKIENFHWHNFRQTWLSWPLQAGTSLQQLMELGGWSIYTIALKYARFAQSHLQDAAAKVPAPGHRVICDTSMAQCRFREQEGRWRNRVSH</sequence>
<proteinExistence type="predicted"/>
<comment type="caution">
    <text evidence="3">The sequence shown here is derived from an EMBL/GenBank/DDBJ whole genome shotgun (WGS) entry which is preliminary data.</text>
</comment>
<feature type="domain" description="Tyr recombinase" evidence="2">
    <location>
        <begin position="8"/>
        <end position="108"/>
    </location>
</feature>
<dbReference type="GO" id="GO:0003677">
    <property type="term" value="F:DNA binding"/>
    <property type="evidence" value="ECO:0007669"/>
    <property type="project" value="InterPro"/>
</dbReference>
<reference evidence="3 4" key="1">
    <citation type="journal article" date="2020" name="Microorganisms">
        <title>Osmotic Adaptation and Compatible Solute Biosynthesis of Phototrophic Bacteria as Revealed from Genome Analyses.</title>
        <authorList>
            <person name="Imhoff J.F."/>
            <person name="Rahn T."/>
            <person name="Kunzel S."/>
            <person name="Keller A."/>
            <person name="Neulinger S.C."/>
        </authorList>
    </citation>
    <scope>NUCLEOTIDE SEQUENCE [LARGE SCALE GENOMIC DNA]</scope>
    <source>
        <strain evidence="3 4">DSM 25653</strain>
    </source>
</reference>
<dbReference type="GO" id="GO:0006310">
    <property type="term" value="P:DNA recombination"/>
    <property type="evidence" value="ECO:0007669"/>
    <property type="project" value="UniProtKB-KW"/>
</dbReference>
<dbReference type="Proteomes" id="UP001138768">
    <property type="component" value="Unassembled WGS sequence"/>
</dbReference>
<dbReference type="InterPro" id="IPR013762">
    <property type="entry name" value="Integrase-like_cat_sf"/>
</dbReference>
<dbReference type="GO" id="GO:0015074">
    <property type="term" value="P:DNA integration"/>
    <property type="evidence" value="ECO:0007669"/>
    <property type="project" value="InterPro"/>
</dbReference>
<evidence type="ECO:0000313" key="3">
    <source>
        <dbReference type="EMBL" id="MBK1617573.1"/>
    </source>
</evidence>
<dbReference type="SUPFAM" id="SSF56349">
    <property type="entry name" value="DNA breaking-rejoining enzymes"/>
    <property type="match status" value="1"/>
</dbReference>
<accession>A0A9X0W5X2</accession>
<protein>
    <recommendedName>
        <fullName evidence="2">Tyr recombinase domain-containing protein</fullName>
    </recommendedName>
</protein>
<gene>
    <name evidence="3" type="ORF">CKO42_03715</name>
</gene>
<dbReference type="Pfam" id="PF00589">
    <property type="entry name" value="Phage_integrase"/>
    <property type="match status" value="1"/>
</dbReference>
<keyword evidence="4" id="KW-1185">Reference proteome</keyword>